<gene>
    <name evidence="2" type="ORF">VP01_12076g1</name>
</gene>
<feature type="non-terminal residue" evidence="2">
    <location>
        <position position="72"/>
    </location>
</feature>
<dbReference type="Proteomes" id="UP000037035">
    <property type="component" value="Unassembled WGS sequence"/>
</dbReference>
<proteinExistence type="predicted"/>
<dbReference type="InterPro" id="IPR005162">
    <property type="entry name" value="Retrotrans_gag_dom"/>
</dbReference>
<feature type="domain" description="Retrotransposon gag" evidence="1">
    <location>
        <begin position="6"/>
        <end position="67"/>
    </location>
</feature>
<dbReference type="VEuPathDB" id="FungiDB:VP01_12076g1"/>
<accession>A0A0L6VRW1</accession>
<feature type="non-terminal residue" evidence="2">
    <location>
        <position position="1"/>
    </location>
</feature>
<evidence type="ECO:0000313" key="3">
    <source>
        <dbReference type="Proteomes" id="UP000037035"/>
    </source>
</evidence>
<organism evidence="2 3">
    <name type="scientific">Puccinia sorghi</name>
    <dbReference type="NCBI Taxonomy" id="27349"/>
    <lineage>
        <taxon>Eukaryota</taxon>
        <taxon>Fungi</taxon>
        <taxon>Dikarya</taxon>
        <taxon>Basidiomycota</taxon>
        <taxon>Pucciniomycotina</taxon>
        <taxon>Pucciniomycetes</taxon>
        <taxon>Pucciniales</taxon>
        <taxon>Pucciniaceae</taxon>
        <taxon>Puccinia</taxon>
    </lineage>
</organism>
<dbReference type="AlphaFoldDB" id="A0A0L6VRW1"/>
<sequence length="72" mass="8271">LQCIEFLDDFRCIFFDHNCQHLAEVALQSLHQTGTVLAYTQEFNSHAHTVGWAEAPLMSLYHHGLKENVQLC</sequence>
<keyword evidence="3" id="KW-1185">Reference proteome</keyword>
<dbReference type="EMBL" id="LAVV01002306">
    <property type="protein sequence ID" value="KNZ62925.1"/>
    <property type="molecule type" value="Genomic_DNA"/>
</dbReference>
<name>A0A0L6VRW1_9BASI</name>
<reference evidence="2 3" key="1">
    <citation type="submission" date="2015-08" db="EMBL/GenBank/DDBJ databases">
        <title>Next Generation Sequencing and Analysis of the Genome of Puccinia sorghi L Schw, the Causal Agent of Maize Common Rust.</title>
        <authorList>
            <person name="Rochi L."/>
            <person name="Burguener G."/>
            <person name="Darino M."/>
            <person name="Turjanski A."/>
            <person name="Kreff E."/>
            <person name="Dieguez M.J."/>
            <person name="Sacco F."/>
        </authorList>
    </citation>
    <scope>NUCLEOTIDE SEQUENCE [LARGE SCALE GENOMIC DNA]</scope>
    <source>
        <strain evidence="2 3">RO10H11247</strain>
    </source>
</reference>
<comment type="caution">
    <text evidence="2">The sequence shown here is derived from an EMBL/GenBank/DDBJ whole genome shotgun (WGS) entry which is preliminary data.</text>
</comment>
<evidence type="ECO:0000313" key="2">
    <source>
        <dbReference type="EMBL" id="KNZ62925.1"/>
    </source>
</evidence>
<protein>
    <recommendedName>
        <fullName evidence="1">Retrotransposon gag domain-containing protein</fullName>
    </recommendedName>
</protein>
<dbReference type="Pfam" id="PF03732">
    <property type="entry name" value="Retrotrans_gag"/>
    <property type="match status" value="1"/>
</dbReference>
<evidence type="ECO:0000259" key="1">
    <source>
        <dbReference type="Pfam" id="PF03732"/>
    </source>
</evidence>